<organism evidence="3 4">
    <name type="scientific">Pseudopithomyces chartarum</name>
    <dbReference type="NCBI Taxonomy" id="1892770"/>
    <lineage>
        <taxon>Eukaryota</taxon>
        <taxon>Fungi</taxon>
        <taxon>Dikarya</taxon>
        <taxon>Ascomycota</taxon>
        <taxon>Pezizomycotina</taxon>
        <taxon>Dothideomycetes</taxon>
        <taxon>Pleosporomycetidae</taxon>
        <taxon>Pleosporales</taxon>
        <taxon>Massarineae</taxon>
        <taxon>Didymosphaeriaceae</taxon>
        <taxon>Pseudopithomyces</taxon>
    </lineage>
</organism>
<dbReference type="Proteomes" id="UP001280581">
    <property type="component" value="Unassembled WGS sequence"/>
</dbReference>
<dbReference type="PANTHER" id="PTHR38790:SF8">
    <property type="entry name" value="F-BOX DOMAIN-CONTAINING PROTEIN"/>
    <property type="match status" value="1"/>
</dbReference>
<gene>
    <name evidence="3" type="ORF">GRF29_1536g269869</name>
</gene>
<evidence type="ECO:0000313" key="4">
    <source>
        <dbReference type="Proteomes" id="UP001280581"/>
    </source>
</evidence>
<dbReference type="InterPro" id="IPR056632">
    <property type="entry name" value="DUF7730"/>
</dbReference>
<dbReference type="Pfam" id="PF24864">
    <property type="entry name" value="DUF7730"/>
    <property type="match status" value="1"/>
</dbReference>
<protein>
    <recommendedName>
        <fullName evidence="2">DUF7730 domain-containing protein</fullName>
    </recommendedName>
</protein>
<reference evidence="3 4" key="1">
    <citation type="submission" date="2021-02" db="EMBL/GenBank/DDBJ databases">
        <title>Genome assembly of Pseudopithomyces chartarum.</title>
        <authorList>
            <person name="Jauregui R."/>
            <person name="Singh J."/>
            <person name="Voisey C."/>
        </authorList>
    </citation>
    <scope>NUCLEOTIDE SEQUENCE [LARGE SCALE GENOMIC DNA]</scope>
    <source>
        <strain evidence="3 4">AGR01</strain>
    </source>
</reference>
<proteinExistence type="predicted"/>
<dbReference type="EMBL" id="WVTA01000021">
    <property type="protein sequence ID" value="KAK3197004.1"/>
    <property type="molecule type" value="Genomic_DNA"/>
</dbReference>
<evidence type="ECO:0000313" key="3">
    <source>
        <dbReference type="EMBL" id="KAK3197004.1"/>
    </source>
</evidence>
<sequence>MLKKTARKKGATDTSSNLLTPIQLPVVKIKGNPSPSAHPKPKRKIKKSTGFLDLAPEIRNQIYGYYFQQDFLCEFAGKEAHLGYTYTENGTEHLTQRVKFQPKGIKHAPLTAVRFSRVFGAYTRTDGLSTPWRTSLTPLHLVCKTLYTETIPLLYHNTTFSFDSPTRIQNFLATPSPPSSQTLQPSIYTTPPTATPANSNTRSTSTNT</sequence>
<dbReference type="AlphaFoldDB" id="A0AAN6LKZ8"/>
<feature type="domain" description="DUF7730" evidence="2">
    <location>
        <begin position="47"/>
        <end position="170"/>
    </location>
</feature>
<comment type="caution">
    <text evidence="3">The sequence shown here is derived from an EMBL/GenBank/DDBJ whole genome shotgun (WGS) entry which is preliminary data.</text>
</comment>
<keyword evidence="4" id="KW-1185">Reference proteome</keyword>
<evidence type="ECO:0000256" key="1">
    <source>
        <dbReference type="SAM" id="MobiDB-lite"/>
    </source>
</evidence>
<evidence type="ECO:0000259" key="2">
    <source>
        <dbReference type="Pfam" id="PF24864"/>
    </source>
</evidence>
<name>A0AAN6LKZ8_9PLEO</name>
<accession>A0AAN6LKZ8</accession>
<feature type="region of interest" description="Disordered" evidence="1">
    <location>
        <begin position="172"/>
        <end position="208"/>
    </location>
</feature>
<feature type="compositionally biased region" description="Low complexity" evidence="1">
    <location>
        <begin position="179"/>
        <end position="208"/>
    </location>
</feature>
<dbReference type="PANTHER" id="PTHR38790">
    <property type="entry name" value="2EXR DOMAIN-CONTAINING PROTEIN-RELATED"/>
    <property type="match status" value="1"/>
</dbReference>